<evidence type="ECO:0000256" key="1">
    <source>
        <dbReference type="SAM" id="MobiDB-lite"/>
    </source>
</evidence>
<proteinExistence type="predicted"/>
<feature type="region of interest" description="Disordered" evidence="1">
    <location>
        <begin position="84"/>
        <end position="110"/>
    </location>
</feature>
<feature type="region of interest" description="Disordered" evidence="1">
    <location>
        <begin position="1"/>
        <end position="38"/>
    </location>
</feature>
<dbReference type="Proteomes" id="UP001497644">
    <property type="component" value="Chromosome 1"/>
</dbReference>
<accession>A0AAV2N3F7</accession>
<evidence type="ECO:0000313" key="2">
    <source>
        <dbReference type="EMBL" id="CAL1673861.1"/>
    </source>
</evidence>
<organism evidence="2 3">
    <name type="scientific">Lasius platythorax</name>
    <dbReference type="NCBI Taxonomy" id="488582"/>
    <lineage>
        <taxon>Eukaryota</taxon>
        <taxon>Metazoa</taxon>
        <taxon>Ecdysozoa</taxon>
        <taxon>Arthropoda</taxon>
        <taxon>Hexapoda</taxon>
        <taxon>Insecta</taxon>
        <taxon>Pterygota</taxon>
        <taxon>Neoptera</taxon>
        <taxon>Endopterygota</taxon>
        <taxon>Hymenoptera</taxon>
        <taxon>Apocrita</taxon>
        <taxon>Aculeata</taxon>
        <taxon>Formicoidea</taxon>
        <taxon>Formicidae</taxon>
        <taxon>Formicinae</taxon>
        <taxon>Lasius</taxon>
        <taxon>Lasius</taxon>
    </lineage>
</organism>
<dbReference type="AlphaFoldDB" id="A0AAV2N3F7"/>
<name>A0AAV2N3F7_9HYME</name>
<gene>
    <name evidence="2" type="ORF">LPLAT_LOCUS662</name>
</gene>
<sequence length="110" mass="12455">MGFNFPQSRSSKQRGERVVVRDSRSGETTGPHEQVSDPFANLRLRLVHRIRQNYTTFSPLSPSSYCPMHVLVRFLQERLRASDDAPASSIIDEPSPSTVPKFLSVHNHAH</sequence>
<feature type="compositionally biased region" description="Polar residues" evidence="1">
    <location>
        <begin position="1"/>
        <end position="10"/>
    </location>
</feature>
<reference evidence="2 3" key="1">
    <citation type="submission" date="2024-04" db="EMBL/GenBank/DDBJ databases">
        <authorList>
            <consortium name="Molecular Ecology Group"/>
        </authorList>
    </citation>
    <scope>NUCLEOTIDE SEQUENCE [LARGE SCALE GENOMIC DNA]</scope>
</reference>
<evidence type="ECO:0000313" key="3">
    <source>
        <dbReference type="Proteomes" id="UP001497644"/>
    </source>
</evidence>
<protein>
    <submittedName>
        <fullName evidence="2">Uncharacterized protein</fullName>
    </submittedName>
</protein>
<feature type="compositionally biased region" description="Basic and acidic residues" evidence="1">
    <location>
        <begin position="13"/>
        <end position="25"/>
    </location>
</feature>
<dbReference type="EMBL" id="OZ034824">
    <property type="protein sequence ID" value="CAL1673861.1"/>
    <property type="molecule type" value="Genomic_DNA"/>
</dbReference>
<keyword evidence="3" id="KW-1185">Reference proteome</keyword>